<keyword evidence="6" id="KW-1185">Reference proteome</keyword>
<dbReference type="EC" id="2.3.1.247" evidence="5"/>
<reference evidence="5 6" key="1">
    <citation type="submission" date="2019-02" db="EMBL/GenBank/DDBJ databases">
        <title>Closed genome of Sporomusa termitida DSM 4440.</title>
        <authorList>
            <person name="Poehlein A."/>
            <person name="Daniel R."/>
        </authorList>
    </citation>
    <scope>NUCLEOTIDE SEQUENCE [LARGE SCALE GENOMIC DNA]</scope>
    <source>
        <strain evidence="5 6">DSM 4440</strain>
    </source>
</reference>
<dbReference type="OrthoDB" id="63399at2"/>
<keyword evidence="3" id="KW-0479">Metal-binding</keyword>
<evidence type="ECO:0000256" key="3">
    <source>
        <dbReference type="ARBA" id="ARBA00022723"/>
    </source>
</evidence>
<evidence type="ECO:0000313" key="6">
    <source>
        <dbReference type="Proteomes" id="UP000320776"/>
    </source>
</evidence>
<dbReference type="EMBL" id="CP036259">
    <property type="protein sequence ID" value="QDR80274.1"/>
    <property type="molecule type" value="Genomic_DNA"/>
</dbReference>
<dbReference type="PANTHER" id="PTHR37418:SF2">
    <property type="entry name" value="3-KETO-5-AMINOHEXANOATE CLEAVAGE ENZYME"/>
    <property type="match status" value="1"/>
</dbReference>
<accession>A0A517DSD8</accession>
<dbReference type="PANTHER" id="PTHR37418">
    <property type="entry name" value="3-KETO-5-AMINOHEXANOATE CLEAVAGE ENZYME-RELATED"/>
    <property type="match status" value="1"/>
</dbReference>
<organism evidence="5 6">
    <name type="scientific">Sporomusa termitida</name>
    <dbReference type="NCBI Taxonomy" id="2377"/>
    <lineage>
        <taxon>Bacteria</taxon>
        <taxon>Bacillati</taxon>
        <taxon>Bacillota</taxon>
        <taxon>Negativicutes</taxon>
        <taxon>Selenomonadales</taxon>
        <taxon>Sporomusaceae</taxon>
        <taxon>Sporomusa</taxon>
    </lineage>
</organism>
<evidence type="ECO:0000256" key="2">
    <source>
        <dbReference type="ARBA" id="ARBA00022679"/>
    </source>
</evidence>
<proteinExistence type="predicted"/>
<name>A0A517DSD8_9FIRM</name>
<dbReference type="Gene3D" id="3.20.20.70">
    <property type="entry name" value="Aldolase class I"/>
    <property type="match status" value="1"/>
</dbReference>
<evidence type="ECO:0000313" key="5">
    <source>
        <dbReference type="EMBL" id="QDR80274.1"/>
    </source>
</evidence>
<keyword evidence="2 5" id="KW-0808">Transferase</keyword>
<dbReference type="InterPro" id="IPR013785">
    <property type="entry name" value="Aldolase_TIM"/>
</dbReference>
<dbReference type="Proteomes" id="UP000320776">
    <property type="component" value="Chromosome"/>
</dbReference>
<dbReference type="AlphaFoldDB" id="A0A517DSD8"/>
<dbReference type="Pfam" id="PF05853">
    <property type="entry name" value="BKACE"/>
    <property type="match status" value="1"/>
</dbReference>
<evidence type="ECO:0000256" key="4">
    <source>
        <dbReference type="ARBA" id="ARBA00022833"/>
    </source>
</evidence>
<keyword evidence="4" id="KW-0862">Zinc</keyword>
<dbReference type="GO" id="GO:0046872">
    <property type="term" value="F:metal ion binding"/>
    <property type="evidence" value="ECO:0007669"/>
    <property type="project" value="UniProtKB-KW"/>
</dbReference>
<dbReference type="GO" id="GO:0043720">
    <property type="term" value="F:3-keto-5-aminohexanoate cleavage activity"/>
    <property type="evidence" value="ECO:0007669"/>
    <property type="project" value="InterPro"/>
</dbReference>
<dbReference type="KEGG" id="sted:SPTER_15940"/>
<dbReference type="RefSeq" id="WP_144349893.1">
    <property type="nucleotide sequence ID" value="NZ_CP036259.1"/>
</dbReference>
<comment type="cofactor">
    <cofactor evidence="1">
        <name>Zn(2+)</name>
        <dbReference type="ChEBI" id="CHEBI:29105"/>
    </cofactor>
</comment>
<protein>
    <submittedName>
        <fullName evidence="5">3-keto-5-aminohexanoate cleavage enzyme</fullName>
        <ecNumber evidence="5">2.3.1.247</ecNumber>
    </submittedName>
</protein>
<dbReference type="InterPro" id="IPR008567">
    <property type="entry name" value="BKACE"/>
</dbReference>
<evidence type="ECO:0000256" key="1">
    <source>
        <dbReference type="ARBA" id="ARBA00001947"/>
    </source>
</evidence>
<gene>
    <name evidence="5" type="primary">kce_2</name>
    <name evidence="5" type="ORF">SPTER_15940</name>
</gene>
<sequence length="334" mass="36720">MSELKNYLLGDYRETIDYVDKVSRYGLTKFAPLIISCAITGGVHGKESNPNLPETIEEQVQQSYDVYNAGASLIHIHVRDKNNLAVNTPKTEDYLEVNSLVREKCPEVIINNTCLGGRMLKPDGSASPQLLVSIGAKPEVASVDIASFSSTLKLAARKPPLSGRDNDETWDVSYLMTMGDAARTVELMNENGVKPELEMYDITNIKYISNLINKGLLKGPHWVQMIFNGTGIYPSVENMLSVTRLLPKDSLFSVIGIGAAQTAMITLAIALGHHVRVGLEDNVFYGPHQLATSNAQMVERVVRIAKELGRPIATPAQSREMLGLGAPRQYTYNK</sequence>
<keyword evidence="5" id="KW-0012">Acyltransferase</keyword>